<dbReference type="CDD" id="cd00077">
    <property type="entry name" value="HDc"/>
    <property type="match status" value="1"/>
</dbReference>
<keyword evidence="4 8" id="KW-0378">Hydrolase</keyword>
<dbReference type="NCBIfam" id="TIGR00488">
    <property type="entry name" value="bis(5'-nucleosyl)-tetraphosphatase (symmetrical) YqeK"/>
    <property type="match status" value="1"/>
</dbReference>
<dbReference type="eggNOG" id="COG1713">
    <property type="taxonomic scope" value="Bacteria"/>
</dbReference>
<dbReference type="AlphaFoldDB" id="Q0AWK1"/>
<dbReference type="PANTHER" id="PTHR35795:SF1">
    <property type="entry name" value="BIS(5'-NUCLEOSYL)-TETRAPHOSPHATASE, SYMMETRICAL"/>
    <property type="match status" value="1"/>
</dbReference>
<evidence type="ECO:0000256" key="1">
    <source>
        <dbReference type="ARBA" id="ARBA00012506"/>
    </source>
</evidence>
<dbReference type="EMBL" id="CP000448">
    <property type="protein sequence ID" value="ABI68903.1"/>
    <property type="molecule type" value="Genomic_DNA"/>
</dbReference>
<evidence type="ECO:0000313" key="8">
    <source>
        <dbReference type="EMBL" id="ABI68903.1"/>
    </source>
</evidence>
<organism evidence="8 9">
    <name type="scientific">Syntrophomonas wolfei subsp. wolfei (strain DSM 2245B / Goettingen)</name>
    <dbReference type="NCBI Taxonomy" id="335541"/>
    <lineage>
        <taxon>Bacteria</taxon>
        <taxon>Bacillati</taxon>
        <taxon>Bacillota</taxon>
        <taxon>Clostridia</taxon>
        <taxon>Eubacteriales</taxon>
        <taxon>Syntrophomonadaceae</taxon>
        <taxon>Syntrophomonas</taxon>
    </lineage>
</organism>
<dbReference type="Proteomes" id="UP000001968">
    <property type="component" value="Chromosome"/>
</dbReference>
<dbReference type="STRING" id="335541.Swol_1602"/>
<protein>
    <recommendedName>
        <fullName evidence="1">bis(5'-nucleosyl)-tetraphosphatase (symmetrical)</fullName>
        <ecNumber evidence="1">3.6.1.41</ecNumber>
    </recommendedName>
</protein>
<evidence type="ECO:0000256" key="6">
    <source>
        <dbReference type="ARBA" id="ARBA00049417"/>
    </source>
</evidence>
<accession>Q0AWK1</accession>
<name>Q0AWK1_SYNWW</name>
<proteinExistence type="predicted"/>
<evidence type="ECO:0000259" key="7">
    <source>
        <dbReference type="PROSITE" id="PS51831"/>
    </source>
</evidence>
<dbReference type="SUPFAM" id="SSF109604">
    <property type="entry name" value="HD-domain/PDEase-like"/>
    <property type="match status" value="1"/>
</dbReference>
<dbReference type="PANTHER" id="PTHR35795">
    <property type="entry name" value="SLR1885 PROTEIN"/>
    <property type="match status" value="1"/>
</dbReference>
<gene>
    <name evidence="8" type="ordered locus">Swol_1602</name>
</gene>
<keyword evidence="9" id="KW-1185">Reference proteome</keyword>
<dbReference type="SMART" id="SM00471">
    <property type="entry name" value="HDc"/>
    <property type="match status" value="1"/>
</dbReference>
<dbReference type="GO" id="GO:0008803">
    <property type="term" value="F:bis(5'-nucleosyl)-tetraphosphatase (symmetrical) activity"/>
    <property type="evidence" value="ECO:0007669"/>
    <property type="project" value="UniProtKB-EC"/>
</dbReference>
<dbReference type="GO" id="GO:0046872">
    <property type="term" value="F:metal ion binding"/>
    <property type="evidence" value="ECO:0007669"/>
    <property type="project" value="UniProtKB-KW"/>
</dbReference>
<dbReference type="InterPro" id="IPR051094">
    <property type="entry name" value="Diverse_Catalytic_Enzymes"/>
</dbReference>
<keyword evidence="3" id="KW-0547">Nucleotide-binding</keyword>
<reference evidence="9" key="1">
    <citation type="journal article" date="2010" name="Environ. Microbiol.">
        <title>The genome of Syntrophomonas wolfei: new insights into syntrophic metabolism and biohydrogen production.</title>
        <authorList>
            <person name="Sieber J.R."/>
            <person name="Sims D.R."/>
            <person name="Han C."/>
            <person name="Kim E."/>
            <person name="Lykidis A."/>
            <person name="Lapidus A.L."/>
            <person name="McDonnald E."/>
            <person name="Rohlin L."/>
            <person name="Culley D.E."/>
            <person name="Gunsalus R."/>
            <person name="McInerney M.J."/>
        </authorList>
    </citation>
    <scope>NUCLEOTIDE SEQUENCE [LARGE SCALE GENOMIC DNA]</scope>
    <source>
        <strain evidence="9">DSM 2245B / Goettingen</strain>
    </source>
</reference>
<keyword evidence="2" id="KW-0479">Metal-binding</keyword>
<evidence type="ECO:0000256" key="3">
    <source>
        <dbReference type="ARBA" id="ARBA00022741"/>
    </source>
</evidence>
<dbReference type="InterPro" id="IPR006674">
    <property type="entry name" value="HD_domain"/>
</dbReference>
<dbReference type="EC" id="3.6.1.41" evidence="1"/>
<dbReference type="Gene3D" id="1.10.3210.10">
    <property type="entry name" value="Hypothetical protein af1432"/>
    <property type="match status" value="1"/>
</dbReference>
<evidence type="ECO:0000256" key="2">
    <source>
        <dbReference type="ARBA" id="ARBA00022723"/>
    </source>
</evidence>
<dbReference type="KEGG" id="swo:Swol_1602"/>
<evidence type="ECO:0000256" key="4">
    <source>
        <dbReference type="ARBA" id="ARBA00022801"/>
    </source>
</evidence>
<dbReference type="GO" id="GO:0000166">
    <property type="term" value="F:nucleotide binding"/>
    <property type="evidence" value="ECO:0007669"/>
    <property type="project" value="UniProtKB-KW"/>
</dbReference>
<dbReference type="InterPro" id="IPR003607">
    <property type="entry name" value="HD/PDEase_dom"/>
</dbReference>
<dbReference type="Pfam" id="PF01966">
    <property type="entry name" value="HD"/>
    <property type="match status" value="1"/>
</dbReference>
<keyword evidence="5" id="KW-0408">Iron</keyword>
<sequence>MSRDYTGGINILRDRQQLIDIIKQRLSPNRWQHSLQVAETALQMAGQYELELEQVYLTALLHDYAKGLSGQELLRLAEENNLIEDEVDREVPDLLHAPVGAFLVKRDLGMKDEEVLIAISRHTLGSTKMSELDKIIYLADMIEPGRDFPGLERLKCLSFRDLDEAMLFGLESTIKYCLDRGRILHPRTIEARNYFLKIIKR</sequence>
<comment type="catalytic activity">
    <reaction evidence="6">
        <text>P(1),P(4)-bis(5'-adenosyl) tetraphosphate + H2O = 2 ADP + 2 H(+)</text>
        <dbReference type="Rhea" id="RHEA:24252"/>
        <dbReference type="ChEBI" id="CHEBI:15377"/>
        <dbReference type="ChEBI" id="CHEBI:15378"/>
        <dbReference type="ChEBI" id="CHEBI:58141"/>
        <dbReference type="ChEBI" id="CHEBI:456216"/>
        <dbReference type="EC" id="3.6.1.41"/>
    </reaction>
</comment>
<dbReference type="HOGENOM" id="CLU_089580_1_2_9"/>
<evidence type="ECO:0000313" key="9">
    <source>
        <dbReference type="Proteomes" id="UP000001968"/>
    </source>
</evidence>
<dbReference type="PROSITE" id="PS51831">
    <property type="entry name" value="HD"/>
    <property type="match status" value="1"/>
</dbReference>
<evidence type="ECO:0000256" key="5">
    <source>
        <dbReference type="ARBA" id="ARBA00023004"/>
    </source>
</evidence>
<dbReference type="InterPro" id="IPR005249">
    <property type="entry name" value="YqeK"/>
</dbReference>
<feature type="domain" description="HD" evidence="7">
    <location>
        <begin position="30"/>
        <end position="145"/>
    </location>
</feature>